<evidence type="ECO:0000259" key="9">
    <source>
        <dbReference type="Pfam" id="PF17727"/>
    </source>
</evidence>
<evidence type="ECO:0000256" key="2">
    <source>
        <dbReference type="ARBA" id="ARBA00014129"/>
    </source>
</evidence>
<evidence type="ECO:0000313" key="10">
    <source>
        <dbReference type="EMBL" id="KRM71384.1"/>
    </source>
</evidence>
<organism evidence="10 11">
    <name type="scientific">Lacticaseibacillus brantae DSM 23927</name>
    <dbReference type="NCBI Taxonomy" id="1423727"/>
    <lineage>
        <taxon>Bacteria</taxon>
        <taxon>Bacillati</taxon>
        <taxon>Bacillota</taxon>
        <taxon>Bacilli</taxon>
        <taxon>Lactobacillales</taxon>
        <taxon>Lactobacillaceae</taxon>
        <taxon>Lacticaseibacillus</taxon>
    </lineage>
</organism>
<dbReference type="AlphaFoldDB" id="A0A0R2AVG9"/>
<dbReference type="Gene3D" id="1.10.1200.150">
    <property type="entry name" value="Transcriptional regulator CtsR, C-terminal domain"/>
    <property type="match status" value="1"/>
</dbReference>
<evidence type="ECO:0000313" key="11">
    <source>
        <dbReference type="Proteomes" id="UP000051672"/>
    </source>
</evidence>
<dbReference type="InterPro" id="IPR008463">
    <property type="entry name" value="CtsR"/>
</dbReference>
<dbReference type="Proteomes" id="UP000051672">
    <property type="component" value="Unassembled WGS sequence"/>
</dbReference>
<dbReference type="InterPro" id="IPR041908">
    <property type="entry name" value="CtsR_C_sf"/>
</dbReference>
<proteinExistence type="inferred from homology"/>
<dbReference type="STRING" id="1423727.FC34_GL001496"/>
<keyword evidence="4 7" id="KW-0805">Transcription regulation</keyword>
<feature type="domain" description="CtsR N-terminal HTH" evidence="8">
    <location>
        <begin position="1"/>
        <end position="69"/>
    </location>
</feature>
<dbReference type="PIRSF" id="PIRSF010607">
    <property type="entry name" value="Txn_repr_CtsR"/>
    <property type="match status" value="1"/>
</dbReference>
<dbReference type="Gene3D" id="3.30.56.130">
    <property type="entry name" value="Transcriptional regulator CtsR, winged HTH domain"/>
    <property type="match status" value="1"/>
</dbReference>
<reference evidence="10 11" key="1">
    <citation type="journal article" date="2015" name="Genome Announc.">
        <title>Expanding the biotechnology potential of lactobacilli through comparative genomics of 213 strains and associated genera.</title>
        <authorList>
            <person name="Sun Z."/>
            <person name="Harris H.M."/>
            <person name="McCann A."/>
            <person name="Guo C."/>
            <person name="Argimon S."/>
            <person name="Zhang W."/>
            <person name="Yang X."/>
            <person name="Jeffery I.B."/>
            <person name="Cooney J.C."/>
            <person name="Kagawa T.F."/>
            <person name="Liu W."/>
            <person name="Song Y."/>
            <person name="Salvetti E."/>
            <person name="Wrobel A."/>
            <person name="Rasinkangas P."/>
            <person name="Parkhill J."/>
            <person name="Rea M.C."/>
            <person name="O'Sullivan O."/>
            <person name="Ritari J."/>
            <person name="Douillard F.P."/>
            <person name="Paul Ross R."/>
            <person name="Yang R."/>
            <person name="Briner A.E."/>
            <person name="Felis G.E."/>
            <person name="de Vos W.M."/>
            <person name="Barrangou R."/>
            <person name="Klaenhammer T.R."/>
            <person name="Caufield P.W."/>
            <person name="Cui Y."/>
            <person name="Zhang H."/>
            <person name="O'Toole P.W."/>
        </authorList>
    </citation>
    <scope>NUCLEOTIDE SEQUENCE [LARGE SCALE GENOMIC DNA]</scope>
    <source>
        <strain evidence="10 11">DSM 23927</strain>
    </source>
</reference>
<dbReference type="Pfam" id="PF17727">
    <property type="entry name" value="CtsR_C"/>
    <property type="match status" value="1"/>
</dbReference>
<comment type="similarity">
    <text evidence="1 7">Belongs to the CtsR family.</text>
</comment>
<feature type="domain" description="CtsR C-terminal dimerization" evidence="9">
    <location>
        <begin position="76"/>
        <end position="143"/>
    </location>
</feature>
<name>A0A0R2AVG9_9LACO</name>
<evidence type="ECO:0000259" key="8">
    <source>
        <dbReference type="Pfam" id="PF05848"/>
    </source>
</evidence>
<dbReference type="InterPro" id="IPR040465">
    <property type="entry name" value="CtsR_N"/>
</dbReference>
<keyword evidence="11" id="KW-1185">Reference proteome</keyword>
<dbReference type="EMBL" id="AYZQ01000004">
    <property type="protein sequence ID" value="KRM71384.1"/>
    <property type="molecule type" value="Genomic_DNA"/>
</dbReference>
<dbReference type="PATRIC" id="fig|1423727.3.peg.1517"/>
<dbReference type="InterPro" id="IPR041473">
    <property type="entry name" value="CtsR_C"/>
</dbReference>
<dbReference type="GO" id="GO:0006355">
    <property type="term" value="P:regulation of DNA-templated transcription"/>
    <property type="evidence" value="ECO:0007669"/>
    <property type="project" value="UniProtKB-UniRule"/>
</dbReference>
<keyword evidence="6 7" id="KW-0804">Transcription</keyword>
<evidence type="ECO:0000256" key="4">
    <source>
        <dbReference type="ARBA" id="ARBA00023015"/>
    </source>
</evidence>
<evidence type="ECO:0000256" key="3">
    <source>
        <dbReference type="ARBA" id="ARBA00022491"/>
    </source>
</evidence>
<comment type="caution">
    <text evidence="10">The sequence shown here is derived from an EMBL/GenBank/DDBJ whole genome shotgun (WGS) entry which is preliminary data.</text>
</comment>
<evidence type="ECO:0000256" key="6">
    <source>
        <dbReference type="ARBA" id="ARBA00023163"/>
    </source>
</evidence>
<dbReference type="GO" id="GO:0003677">
    <property type="term" value="F:DNA binding"/>
    <property type="evidence" value="ECO:0007669"/>
    <property type="project" value="UniProtKB-UniRule"/>
</dbReference>
<protein>
    <recommendedName>
        <fullName evidence="2 7">Transcriptional regulator CtsR</fullName>
    </recommendedName>
</protein>
<evidence type="ECO:0000256" key="1">
    <source>
        <dbReference type="ARBA" id="ARBA00010189"/>
    </source>
</evidence>
<keyword evidence="5 7" id="KW-0238">DNA-binding</keyword>
<dbReference type="InterPro" id="IPR041902">
    <property type="entry name" value="CtsR_N_sf"/>
</dbReference>
<accession>A0A0R2AVG9</accession>
<evidence type="ECO:0000256" key="5">
    <source>
        <dbReference type="ARBA" id="ARBA00023125"/>
    </source>
</evidence>
<keyword evidence="3 7" id="KW-0678">Repressor</keyword>
<sequence>MADIIELYIEELLADSPQVKIRRAEIAQQFNCAPSQINYVIQTRFKPERGYIVESKRGGGGYIQIEKMKLQDEQMRLAMIRDNLPSALSQQDAQSLVQDLFNSGIVDQQSGNLMLSALSHQTLNFVDLKVENQLRAQLMLAFLDTLRYER</sequence>
<gene>
    <name evidence="10" type="ORF">FC34_GL001496</name>
</gene>
<evidence type="ECO:0000256" key="7">
    <source>
        <dbReference type="PIRNR" id="PIRNR010607"/>
    </source>
</evidence>
<dbReference type="Pfam" id="PF05848">
    <property type="entry name" value="CtsR"/>
    <property type="match status" value="1"/>
</dbReference>